<dbReference type="AlphaFoldDB" id="Q5QME1"/>
<evidence type="ECO:0000256" key="1">
    <source>
        <dbReference type="SAM" id="MobiDB-lite"/>
    </source>
</evidence>
<keyword evidence="2" id="KW-0472">Membrane</keyword>
<feature type="transmembrane region" description="Helical" evidence="2">
    <location>
        <begin position="36"/>
        <end position="63"/>
    </location>
</feature>
<accession>Q5QME1</accession>
<protein>
    <submittedName>
        <fullName evidence="3">Uncharacterized protein</fullName>
    </submittedName>
</protein>
<dbReference type="PANTHER" id="PTHR33115">
    <property type="entry name" value="ARM REPEAT SUPERFAMILY PROTEIN"/>
    <property type="match status" value="1"/>
</dbReference>
<keyword evidence="2" id="KW-0812">Transmembrane</keyword>
<feature type="region of interest" description="Disordered" evidence="1">
    <location>
        <begin position="1"/>
        <end position="24"/>
    </location>
</feature>
<keyword evidence="2" id="KW-1133">Transmembrane helix</keyword>
<proteinExistence type="predicted"/>
<dbReference type="Proteomes" id="UP000817658">
    <property type="component" value="Chromosome 1"/>
</dbReference>
<sequence>MAVPPKNDAEAFDQPDPNDERLPEEKLNTMAVRIAFFYRVMNGCGALAFAWATVVLLGGYATLIKQKDFWFVTIIVFMEATWLHGTDQDRLPSRGKPTLTSDRLIADTPLDSDNICVRCRYRRPSSFTAGTDLKLFTGMRRHQSHREL</sequence>
<gene>
    <name evidence="3" type="primary">P0516D04.24</name>
</gene>
<organism evidence="3">
    <name type="scientific">Oryza sativa subsp. japonica</name>
    <name type="common">Rice</name>
    <dbReference type="NCBI Taxonomy" id="39947"/>
    <lineage>
        <taxon>Eukaryota</taxon>
        <taxon>Viridiplantae</taxon>
        <taxon>Streptophyta</taxon>
        <taxon>Embryophyta</taxon>
        <taxon>Tracheophyta</taxon>
        <taxon>Spermatophyta</taxon>
        <taxon>Magnoliopsida</taxon>
        <taxon>Liliopsida</taxon>
        <taxon>Poales</taxon>
        <taxon>Poaceae</taxon>
        <taxon>BOP clade</taxon>
        <taxon>Oryzoideae</taxon>
        <taxon>Oryzeae</taxon>
        <taxon>Oryzinae</taxon>
        <taxon>Oryza</taxon>
        <taxon>Oryza sativa</taxon>
    </lineage>
</organism>
<feature type="transmembrane region" description="Helical" evidence="2">
    <location>
        <begin position="69"/>
        <end position="86"/>
    </location>
</feature>
<dbReference type="PANTHER" id="PTHR33115:SF24">
    <property type="entry name" value="OS01G0522400 PROTEIN"/>
    <property type="match status" value="1"/>
</dbReference>
<name>Q5QME1_ORYSJ</name>
<reference evidence="3" key="1">
    <citation type="journal article" date="2002" name="Nature">
        <title>The genome sequence and structure of rice chromosome 1.</title>
        <authorList>
            <person name="Sasaki T."/>
            <person name="Matsumoto T."/>
            <person name="Yamamoto K."/>
            <person name="Sakata K."/>
            <person name="Baba T."/>
            <person name="Katayose Y."/>
            <person name="Wu J."/>
            <person name="Niimura Y."/>
            <person name="Cheng Z."/>
            <person name="Nagamura Y."/>
            <person name="Antonio B.A."/>
            <person name="Kanamori H."/>
            <person name="Hosokawa S."/>
            <person name="Masukawa M."/>
            <person name="Arikawa K."/>
            <person name="Chiden Y."/>
            <person name="Hayashi M."/>
            <person name="Okamoto M."/>
            <person name="Ando T."/>
            <person name="Aoki H."/>
            <person name="Arita K."/>
            <person name="Hamada M."/>
            <person name="Harada C."/>
            <person name="Hijishita S."/>
            <person name="Honda M."/>
            <person name="Ichikawa Y."/>
            <person name="Idonuma A."/>
            <person name="Iijima M."/>
            <person name="Ikeda M."/>
            <person name="Ikeno M."/>
            <person name="Itoh S."/>
            <person name="Itoh T."/>
            <person name="Itoh Y."/>
            <person name="Itoh Y."/>
            <person name="Iwabuchi A."/>
            <person name="Kamiya K."/>
            <person name="Karasawa W."/>
            <person name="Katagiri S."/>
            <person name="Kikuta A."/>
            <person name="Kobayashi N."/>
            <person name="Kono I."/>
            <person name="Machita K."/>
            <person name="Maehara T."/>
            <person name="Mizuno H."/>
            <person name="Mizubayashi T."/>
            <person name="Mukai Y."/>
            <person name="Nagasaki H."/>
            <person name="Nakashima M."/>
            <person name="Nakama Y."/>
            <person name="Nakamichi Y."/>
            <person name="Nakamura M."/>
            <person name="Namiki N."/>
            <person name="Negishi M."/>
            <person name="Ohta I."/>
            <person name="Ono N."/>
            <person name="Saji S."/>
            <person name="Sakai K."/>
            <person name="Shibata M."/>
            <person name="Shimokawa T."/>
            <person name="Shomura A."/>
            <person name="Song J."/>
            <person name="Takazaki Y."/>
            <person name="Terasawa K."/>
            <person name="Tsuji K."/>
            <person name="Waki K."/>
            <person name="Yamagata H."/>
            <person name="Yamane H."/>
            <person name="Yoshiki S."/>
            <person name="Yoshihara R."/>
            <person name="Yukawa K."/>
            <person name="Zhong H."/>
            <person name="Iwama H."/>
            <person name="Endo T."/>
            <person name="Ito H."/>
            <person name="Hahn J.H."/>
            <person name="Kim H.I."/>
            <person name="Eun M.Y."/>
            <person name="Yano M."/>
            <person name="Jiang J."/>
            <person name="Gojobori T."/>
        </authorList>
    </citation>
    <scope>NUCLEOTIDE SEQUENCE [LARGE SCALE GENOMIC DNA]</scope>
</reference>
<evidence type="ECO:0000313" key="3">
    <source>
        <dbReference type="EMBL" id="BAD73422.1"/>
    </source>
</evidence>
<dbReference type="EMBL" id="AP003276">
    <property type="protein sequence ID" value="BAD73422.1"/>
    <property type="molecule type" value="Genomic_DNA"/>
</dbReference>
<evidence type="ECO:0000256" key="2">
    <source>
        <dbReference type="SAM" id="Phobius"/>
    </source>
</evidence>